<evidence type="ECO:0000313" key="3">
    <source>
        <dbReference type="EMBL" id="AZA50957.1"/>
    </source>
</evidence>
<evidence type="ECO:0000259" key="2">
    <source>
        <dbReference type="Pfam" id="PF14257"/>
    </source>
</evidence>
<dbReference type="KEGG" id="ccau:EG346_23490"/>
<dbReference type="EMBL" id="CP033920">
    <property type="protein sequence ID" value="AZA50957.1"/>
    <property type="molecule type" value="Genomic_DNA"/>
</dbReference>
<evidence type="ECO:0000313" key="4">
    <source>
        <dbReference type="Proteomes" id="UP000273270"/>
    </source>
</evidence>
<dbReference type="AlphaFoldDB" id="A0A3G6M7Q0"/>
<dbReference type="Pfam" id="PF14257">
    <property type="entry name" value="DUF4349"/>
    <property type="match status" value="1"/>
</dbReference>
<gene>
    <name evidence="3" type="ORF">EG346_23490</name>
</gene>
<dbReference type="RefSeq" id="WP_123882162.1">
    <property type="nucleotide sequence ID" value="NZ_CP033920.1"/>
</dbReference>
<reference evidence="4" key="1">
    <citation type="submission" date="2018-11" db="EMBL/GenBank/DDBJ databases">
        <title>Proposal to divide the Flavobacteriaceae and reorganize its genera based on Amino Acid Identity values calculated from whole genome sequences.</title>
        <authorList>
            <person name="Nicholson A.C."/>
            <person name="Gulvik C.A."/>
            <person name="Whitney A.M."/>
            <person name="Humrighouse B.W."/>
            <person name="Bell M."/>
            <person name="Holmes B."/>
            <person name="Steigerwalt A.G."/>
            <person name="Villarma A."/>
            <person name="Sheth M."/>
            <person name="Batra D."/>
            <person name="Pryor J."/>
            <person name="Bernardet J.-F."/>
            <person name="Hugo C."/>
            <person name="Kampfer P."/>
            <person name="Newman J."/>
            <person name="McQuiston J.R."/>
        </authorList>
    </citation>
    <scope>NUCLEOTIDE SEQUENCE [LARGE SCALE GENOMIC DNA]</scope>
    <source>
        <strain evidence="4">G0188</strain>
    </source>
</reference>
<keyword evidence="1" id="KW-0472">Membrane</keyword>
<dbReference type="InterPro" id="IPR025645">
    <property type="entry name" value="DUF4349"/>
</dbReference>
<proteinExistence type="predicted"/>
<keyword evidence="1" id="KW-0812">Transmembrane</keyword>
<accession>A0A3G6M7Q0</accession>
<feature type="transmembrane region" description="Helical" evidence="1">
    <location>
        <begin position="279"/>
        <end position="306"/>
    </location>
</feature>
<organism evidence="3 4">
    <name type="scientific">Chryseobacterium carnipullorum</name>
    <dbReference type="NCBI Taxonomy" id="1124835"/>
    <lineage>
        <taxon>Bacteria</taxon>
        <taxon>Pseudomonadati</taxon>
        <taxon>Bacteroidota</taxon>
        <taxon>Flavobacteriia</taxon>
        <taxon>Flavobacteriales</taxon>
        <taxon>Weeksellaceae</taxon>
        <taxon>Chryseobacterium group</taxon>
        <taxon>Chryseobacterium</taxon>
    </lineage>
</organism>
<keyword evidence="4" id="KW-1185">Reference proteome</keyword>
<dbReference type="Proteomes" id="UP000273270">
    <property type="component" value="Chromosome"/>
</dbReference>
<sequence length="319" mass="35739">MKKFVLMVALSSTFIMCKKSEAAHSQIEDTLHAVDSAATEVHETVNSINQTADKMMDSAHVKIKDFEDSKGEIQQKIESTAKIVDSLSDKIASTKLESKIEKKDSADKKTEKVVVNVPAPKVIKETKIIYRNQSKNDSYELNAPKNIMVKTGLLSVKADNAETVKELVKEETIKNNGYVKSEELSYVSAEPVRHESAYPETNQKVYYMDIRVPIRNFDDLMNDLSRIGEVDNKNIQVSGNHYTDNTLCTITVTLTDQSDIEKEPKTFGGKSLAAISSGWGVITSVFLFILPLWPLLLIGGIAYYFYKKKNKKTTDNNPQ</sequence>
<evidence type="ECO:0000256" key="1">
    <source>
        <dbReference type="SAM" id="Phobius"/>
    </source>
</evidence>
<dbReference type="OrthoDB" id="1274319at2"/>
<keyword evidence="1" id="KW-1133">Transmembrane helix</keyword>
<feature type="domain" description="DUF4349" evidence="2">
    <location>
        <begin position="148"/>
        <end position="237"/>
    </location>
</feature>
<protein>
    <submittedName>
        <fullName evidence="3">DUF4349 domain-containing protein</fullName>
    </submittedName>
</protein>
<name>A0A3G6M7Q0_CHRCU</name>